<evidence type="ECO:0000256" key="1">
    <source>
        <dbReference type="SAM" id="Phobius"/>
    </source>
</evidence>
<dbReference type="GeneID" id="8577222"/>
<evidence type="ECO:0000259" key="2">
    <source>
        <dbReference type="Pfam" id="PF10328"/>
    </source>
</evidence>
<evidence type="ECO:0000313" key="4">
    <source>
        <dbReference type="Proteomes" id="UP000008549"/>
    </source>
</evidence>
<feature type="transmembrane region" description="Helical" evidence="1">
    <location>
        <begin position="147"/>
        <end position="167"/>
    </location>
</feature>
<keyword evidence="1" id="KW-0472">Membrane</keyword>
<reference evidence="3 4" key="1">
    <citation type="journal article" date="2003" name="PLoS Biol.">
        <title>The genome sequence of Caenorhabditis briggsae: a platform for comparative genomics.</title>
        <authorList>
            <person name="Stein L.D."/>
            <person name="Bao Z."/>
            <person name="Blasiar D."/>
            <person name="Blumenthal T."/>
            <person name="Brent M.R."/>
            <person name="Chen N."/>
            <person name="Chinwalla A."/>
            <person name="Clarke L."/>
            <person name="Clee C."/>
            <person name="Coghlan A."/>
            <person name="Coulson A."/>
            <person name="D'Eustachio P."/>
            <person name="Fitch D.H."/>
            <person name="Fulton L.A."/>
            <person name="Fulton R.E."/>
            <person name="Griffiths-Jones S."/>
            <person name="Harris T.W."/>
            <person name="Hillier L.W."/>
            <person name="Kamath R."/>
            <person name="Kuwabara P.E."/>
            <person name="Mardis E.R."/>
            <person name="Marra M.A."/>
            <person name="Miner T.L."/>
            <person name="Minx P."/>
            <person name="Mullikin J.C."/>
            <person name="Plumb R.W."/>
            <person name="Rogers J."/>
            <person name="Schein J.E."/>
            <person name="Sohrmann M."/>
            <person name="Spieth J."/>
            <person name="Stajich J.E."/>
            <person name="Wei C."/>
            <person name="Willey D."/>
            <person name="Wilson R.K."/>
            <person name="Durbin R."/>
            <person name="Waterston R.H."/>
        </authorList>
    </citation>
    <scope>NUCLEOTIDE SEQUENCE [LARGE SCALE GENOMIC DNA]</scope>
    <source>
        <strain evidence="3 4">AF16</strain>
    </source>
</reference>
<name>A8XCY1_CAEBR</name>
<dbReference type="RefSeq" id="XP_002635226.1">
    <property type="nucleotide sequence ID" value="XM_002635180.1"/>
</dbReference>
<dbReference type="InParanoid" id="A8XCY1"/>
<dbReference type="WormBase" id="CBG11469">
    <property type="protein sequence ID" value="CBP48247"/>
    <property type="gene ID" value="WBGene00032580"/>
    <property type="gene designation" value="Cbr-srx-131"/>
</dbReference>
<feature type="non-terminal residue" evidence="3">
    <location>
        <position position="227"/>
    </location>
</feature>
<proteinExistence type="predicted"/>
<keyword evidence="1" id="KW-1133">Transmembrane helix</keyword>
<reference evidence="3 4" key="2">
    <citation type="journal article" date="2011" name="PLoS Genet.">
        <title>Caenorhabditis briggsae recombinant inbred line genotypes reveal inter-strain incompatibility and the evolution of recombination.</title>
        <authorList>
            <person name="Ross J.A."/>
            <person name="Koboldt D.C."/>
            <person name="Staisch J.E."/>
            <person name="Chamberlin H.M."/>
            <person name="Gupta B.P."/>
            <person name="Miller R.D."/>
            <person name="Baird S.E."/>
            <person name="Haag E.S."/>
        </authorList>
    </citation>
    <scope>NUCLEOTIDE SEQUENCE [LARGE SCALE GENOMIC DNA]</scope>
    <source>
        <strain evidence="3 4">AF16</strain>
    </source>
</reference>
<sequence>ISLFGTLCDIYLFYKFVNRKSKQSGFQKLCTVKTISNFIICSAFLLWVVPVTSLSLTLNSLLAVCLSCNRCYVLFFPFGIFLLRKIPVTNVAIGFCVSFMTAWGLFSTRGDLTNPNGCASIYDPNIFIWRGEISECSDILMFYIPRFVFSTTFITNSLNVLTIVRLLMEKMVGMNIEESKRRRKRWMIMFVQSMLQDCLQLIDIINSYYIWKLNEDLWFQFLSVTLS</sequence>
<keyword evidence="4" id="KW-1185">Reference proteome</keyword>
<keyword evidence="1" id="KW-0812">Transmembrane</keyword>
<dbReference type="EMBL" id="HE600908">
    <property type="protein sequence ID" value="CAP30499.1"/>
    <property type="molecule type" value="Genomic_DNA"/>
</dbReference>
<feature type="non-terminal residue" evidence="3">
    <location>
        <position position="1"/>
    </location>
</feature>
<dbReference type="eggNOG" id="ENOG502TM7H">
    <property type="taxonomic scope" value="Eukaryota"/>
</dbReference>
<dbReference type="CTD" id="8577222"/>
<dbReference type="Proteomes" id="UP000008549">
    <property type="component" value="Unassembled WGS sequence"/>
</dbReference>
<feature type="transmembrane region" description="Helical" evidence="1">
    <location>
        <begin position="29"/>
        <end position="49"/>
    </location>
</feature>
<evidence type="ECO:0000313" key="3">
    <source>
        <dbReference type="EMBL" id="CAP30499.1"/>
    </source>
</evidence>
<accession>A8XCY1</accession>
<feature type="domain" description="7TM GPCR serpentine receptor class x (Srx)" evidence="2">
    <location>
        <begin position="1"/>
        <end position="56"/>
    </location>
</feature>
<dbReference type="InterPro" id="IPR019430">
    <property type="entry name" value="7TM_GPCR_serpentine_rcpt_Srx"/>
</dbReference>
<dbReference type="PANTHER" id="PTHR46611">
    <property type="entry name" value="SERPENTINE RECEPTOR, CLASS X-RELATED"/>
    <property type="match status" value="1"/>
</dbReference>
<dbReference type="Pfam" id="PF10328">
    <property type="entry name" value="7TM_GPCR_Srx"/>
    <property type="match status" value="2"/>
</dbReference>
<organism evidence="3 4">
    <name type="scientific">Caenorhabditis briggsae</name>
    <dbReference type="NCBI Taxonomy" id="6238"/>
    <lineage>
        <taxon>Eukaryota</taxon>
        <taxon>Metazoa</taxon>
        <taxon>Ecdysozoa</taxon>
        <taxon>Nematoda</taxon>
        <taxon>Chromadorea</taxon>
        <taxon>Rhabditida</taxon>
        <taxon>Rhabditina</taxon>
        <taxon>Rhabditomorpha</taxon>
        <taxon>Rhabditoidea</taxon>
        <taxon>Rhabditidae</taxon>
        <taxon>Peloderinae</taxon>
        <taxon>Caenorhabditis</taxon>
    </lineage>
</organism>
<dbReference type="AlphaFoldDB" id="A8XCY1"/>
<feature type="transmembrane region" description="Helical" evidence="1">
    <location>
        <begin position="88"/>
        <end position="106"/>
    </location>
</feature>
<feature type="domain" description="7TM GPCR serpentine receptor class x (Srx)" evidence="2">
    <location>
        <begin position="58"/>
        <end position="227"/>
    </location>
</feature>
<protein>
    <submittedName>
        <fullName evidence="3">Protein CBG11469</fullName>
    </submittedName>
</protein>
<dbReference type="KEGG" id="cbr:CBG_11469"/>
<feature type="transmembrane region" description="Helical" evidence="1">
    <location>
        <begin position="61"/>
        <end position="83"/>
    </location>
</feature>
<evidence type="ECO:0000313" key="5">
    <source>
        <dbReference type="WormBase" id="CBG11469"/>
    </source>
</evidence>
<dbReference type="HOGENOM" id="CLU_070417_0_0_1"/>
<dbReference type="PANTHER" id="PTHR46611:SF1">
    <property type="entry name" value="7TM GPCR SERPENTINE RECEPTOR CLASS X (SRX) DOMAIN-CONTAINING PROTEIN"/>
    <property type="match status" value="1"/>
</dbReference>
<gene>
    <name evidence="5" type="primary">srx-131</name>
    <name evidence="3 5" type="ORF">CBG11469</name>
    <name evidence="3" type="ORF">CBG_11469</name>
</gene>